<feature type="region of interest" description="Disordered" evidence="5">
    <location>
        <begin position="949"/>
        <end position="992"/>
    </location>
</feature>
<evidence type="ECO:0000313" key="8">
    <source>
        <dbReference type="Proteomes" id="UP000588112"/>
    </source>
</evidence>
<comment type="similarity">
    <text evidence="1">Belongs to the SMC family. SbcC subfamily.</text>
</comment>
<evidence type="ECO:0000256" key="4">
    <source>
        <dbReference type="SAM" id="Coils"/>
    </source>
</evidence>
<evidence type="ECO:0000256" key="2">
    <source>
        <dbReference type="ARBA" id="ARBA00011322"/>
    </source>
</evidence>
<dbReference type="GO" id="GO:0016887">
    <property type="term" value="F:ATP hydrolysis activity"/>
    <property type="evidence" value="ECO:0007669"/>
    <property type="project" value="InterPro"/>
</dbReference>
<keyword evidence="7" id="KW-0540">Nuclease</keyword>
<keyword evidence="7" id="KW-0378">Hydrolase</keyword>
<dbReference type="InterPro" id="IPR027417">
    <property type="entry name" value="P-loop_NTPase"/>
</dbReference>
<keyword evidence="8" id="KW-1185">Reference proteome</keyword>
<dbReference type="PANTHER" id="PTHR32114">
    <property type="entry name" value="ABC TRANSPORTER ABCH.3"/>
    <property type="match status" value="1"/>
</dbReference>
<reference evidence="7 8" key="1">
    <citation type="submission" date="2020-08" db="EMBL/GenBank/DDBJ databases">
        <title>Sequencing the genomes of 1000 actinobacteria strains.</title>
        <authorList>
            <person name="Klenk H.-P."/>
        </authorList>
    </citation>
    <scope>NUCLEOTIDE SEQUENCE [LARGE SCALE GENOMIC DNA]</scope>
    <source>
        <strain evidence="7 8">DSM 45790</strain>
    </source>
</reference>
<dbReference type="PANTHER" id="PTHR32114:SF2">
    <property type="entry name" value="ABC TRANSPORTER ABCH.3"/>
    <property type="match status" value="1"/>
</dbReference>
<feature type="coiled-coil region" evidence="4">
    <location>
        <begin position="1021"/>
        <end position="1055"/>
    </location>
</feature>
<dbReference type="InterPro" id="IPR038729">
    <property type="entry name" value="Rad50/SbcC_AAA"/>
</dbReference>
<name>A0A7W8ZAV9_9ACTN</name>
<evidence type="ECO:0000256" key="3">
    <source>
        <dbReference type="ARBA" id="ARBA00013368"/>
    </source>
</evidence>
<feature type="compositionally biased region" description="Basic and acidic residues" evidence="5">
    <location>
        <begin position="335"/>
        <end position="351"/>
    </location>
</feature>
<proteinExistence type="inferred from homology"/>
<dbReference type="Pfam" id="PF13558">
    <property type="entry name" value="SbcC_Walker_B"/>
    <property type="match status" value="1"/>
</dbReference>
<evidence type="ECO:0000256" key="5">
    <source>
        <dbReference type="SAM" id="MobiDB-lite"/>
    </source>
</evidence>
<evidence type="ECO:0000313" key="7">
    <source>
        <dbReference type="EMBL" id="MBB5630602.1"/>
    </source>
</evidence>
<dbReference type="RefSeq" id="WP_184617023.1">
    <property type="nucleotide sequence ID" value="NZ_BOOS01000018.1"/>
</dbReference>
<gene>
    <name evidence="7" type="ORF">BJ981_006366</name>
</gene>
<feature type="domain" description="Rad50/SbcC-type AAA" evidence="6">
    <location>
        <begin position="6"/>
        <end position="181"/>
    </location>
</feature>
<keyword evidence="7" id="KW-0269">Exonuclease</keyword>
<dbReference type="GO" id="GO:0004527">
    <property type="term" value="F:exonuclease activity"/>
    <property type="evidence" value="ECO:0007669"/>
    <property type="project" value="UniProtKB-KW"/>
</dbReference>
<feature type="coiled-coil region" evidence="4">
    <location>
        <begin position="772"/>
        <end position="806"/>
    </location>
</feature>
<protein>
    <recommendedName>
        <fullName evidence="3">Nuclease SbcCD subunit C</fullName>
    </recommendedName>
</protein>
<accession>A0A7W8ZAV9</accession>
<comment type="caution">
    <text evidence="7">The sequence shown here is derived from an EMBL/GenBank/DDBJ whole genome shotgun (WGS) entry which is preliminary data.</text>
</comment>
<dbReference type="EMBL" id="JACHBR010000002">
    <property type="protein sequence ID" value="MBB5630602.1"/>
    <property type="molecule type" value="Genomic_DNA"/>
</dbReference>
<feature type="region of interest" description="Disordered" evidence="5">
    <location>
        <begin position="330"/>
        <end position="351"/>
    </location>
</feature>
<feature type="coiled-coil region" evidence="4">
    <location>
        <begin position="836"/>
        <end position="877"/>
    </location>
</feature>
<feature type="region of interest" description="Disordered" evidence="5">
    <location>
        <begin position="247"/>
        <end position="282"/>
    </location>
</feature>
<evidence type="ECO:0000259" key="6">
    <source>
        <dbReference type="Pfam" id="PF13476"/>
    </source>
</evidence>
<comment type="subunit">
    <text evidence="2">Heterodimer of SbcC and SbcD.</text>
</comment>
<dbReference type="GO" id="GO:0006302">
    <property type="term" value="P:double-strand break repair"/>
    <property type="evidence" value="ECO:0007669"/>
    <property type="project" value="InterPro"/>
</dbReference>
<feature type="region of interest" description="Disordered" evidence="5">
    <location>
        <begin position="399"/>
        <end position="439"/>
    </location>
</feature>
<sequence length="1418" mass="149958">MRLHHLRLTAFGSFPGSEEVDFDALGESGLFLVHGPTGAGKTTVLDAVCYALYGQVPGLRNSARRLRCDHAPPDRGPKVTLEVTLRGRRLRVTRSPVWERPKLRGEGVVEEKAKVLLEELPASGTPVFLSSRADEAGELIGGLLGMNADQFCQVAMLPQGDFARFLRADGEERRRLLEKLFSVKIFSDVEHWLSDHRTTAHQERQELRQRVDSVIDQMRGAAGPALLEAAASAVPAAVTPAPLEVTGAVPRAGGSPTPEAEEPAISQAEASASPNPGVLRDPREEPLEWARDLLEAAGRACAGLSGARAASEASLRSARSALEAGHELARRRRAHADAQARRDELDRAAEERSDLETILAEATRADQVAPLIQQAEQRAEDATKASRLAVEATARALPLLPSAGTAHHDVTKPTGPRPSPGDRPDSRSPAAGDRPEPEWMATLERARRDEIARLEQLVPEEARLATLRDGLAEAGARLATLADERDRTSRRLDALPGLRAQTGERLALARLAASGLPTARAAVSAATRHLDAVHRRDTAAADMSAALNDLRALLADLPGSGQNDLPARLSGPVSGDPSADPAGPSEEVGAAAREVRERLSVLERGLRDELAGLELRRADETRAAEVRGELAEIDAVLAGLDEREEALAAARDELPARLADIDERLAAVREQAALVPAAEAAWNAACAALEHAERRDAVAAELEAAEAERRITTDEAQDLRDRLQSIRQDRIEGMAAELAQGLTPGEPCAVCGSTDHPAPAVAAEAMPTVEDEQEAEALADAAQDRRQAAEGRVAVLHAQVEEAEARAGGLSADEALIAREEAESRLAGLAVAAEDEDELAEQARAVRAELDEVRDRARDVELEIAGHRTRRAALQAELDRLALGLDTARGEDASVAARRERLAEEARLLGLAIDAATRLGETAAAHQEQRAAARRDLPETLRLLDAAEASSGAARTDGTNPGAVDSDGADGGGARSGVTIPGVDAGGAESGGADVSEEVAAGLVRRGEGVLAALRAAAGEEAALAEAAARLDAELAELNDALARVGLELAAEQAKEEGLTTESERLTTRLDAARGQDATLSARLERLADEAELLRDAAEVGRHARAAATERDAAAARAESAAVEAGFAGVEDARAAMRTTSARQAMAERLRALDAEHAAVTKLLADPELAAAAAAPPPDVPALTEAFEQVEREHAERSSARDQAAARRDRLAELSTSLDATMARWRPAEERHRLAKSLAELAVGTSPDNVPHMRLSSYVLGERLRQVVDAANARLDHMSGGRYVLLYDPRKSAGDRRRAGGGLGLRVLDGWTGVDRDPATLSGGEAFMTSLALALALADVVSAEAGGVELGTLFIDEGFGTLDEDTLDGVLDILDELRDGGRAVGIVSHVGELRARVPAQLKVIKNRFGSRLAMAVPG</sequence>
<dbReference type="Pfam" id="PF13476">
    <property type="entry name" value="AAA_23"/>
    <property type="match status" value="1"/>
</dbReference>
<evidence type="ECO:0000256" key="1">
    <source>
        <dbReference type="ARBA" id="ARBA00006930"/>
    </source>
</evidence>
<dbReference type="SUPFAM" id="SSF52540">
    <property type="entry name" value="P-loop containing nucleoside triphosphate hydrolases"/>
    <property type="match status" value="1"/>
</dbReference>
<dbReference type="Proteomes" id="UP000588112">
    <property type="component" value="Unassembled WGS sequence"/>
</dbReference>
<feature type="region of interest" description="Disordered" evidence="5">
    <location>
        <begin position="563"/>
        <end position="590"/>
    </location>
</feature>
<feature type="coiled-coil region" evidence="4">
    <location>
        <begin position="688"/>
        <end position="729"/>
    </location>
</feature>
<keyword evidence="4" id="KW-0175">Coiled coil</keyword>
<organism evidence="7 8">
    <name type="scientific">Sphaerisporangium krabiense</name>
    <dbReference type="NCBI Taxonomy" id="763782"/>
    <lineage>
        <taxon>Bacteria</taxon>
        <taxon>Bacillati</taxon>
        <taxon>Actinomycetota</taxon>
        <taxon>Actinomycetes</taxon>
        <taxon>Streptosporangiales</taxon>
        <taxon>Streptosporangiaceae</taxon>
        <taxon>Sphaerisporangium</taxon>
    </lineage>
</organism>
<dbReference type="Gene3D" id="3.40.50.300">
    <property type="entry name" value="P-loop containing nucleotide triphosphate hydrolases"/>
    <property type="match status" value="2"/>
</dbReference>